<dbReference type="EMBL" id="GBRH01241823">
    <property type="protein sequence ID" value="JAD56072.1"/>
    <property type="molecule type" value="Transcribed_RNA"/>
</dbReference>
<reference evidence="1" key="1">
    <citation type="submission" date="2014-09" db="EMBL/GenBank/DDBJ databases">
        <authorList>
            <person name="Magalhaes I.L.F."/>
            <person name="Oliveira U."/>
            <person name="Santos F.R."/>
            <person name="Vidigal T.H.D.A."/>
            <person name="Brescovit A.D."/>
            <person name="Santos A.J."/>
        </authorList>
    </citation>
    <scope>NUCLEOTIDE SEQUENCE</scope>
    <source>
        <tissue evidence="1">Shoot tissue taken approximately 20 cm above the soil surface</tissue>
    </source>
</reference>
<accession>A0A0A9B9V7</accession>
<dbReference type="AlphaFoldDB" id="A0A0A9B9V7"/>
<sequence>MFANYQERNGISMDQMLNCTKSMH</sequence>
<organism evidence="1">
    <name type="scientific">Arundo donax</name>
    <name type="common">Giant reed</name>
    <name type="synonym">Donax arundinaceus</name>
    <dbReference type="NCBI Taxonomy" id="35708"/>
    <lineage>
        <taxon>Eukaryota</taxon>
        <taxon>Viridiplantae</taxon>
        <taxon>Streptophyta</taxon>
        <taxon>Embryophyta</taxon>
        <taxon>Tracheophyta</taxon>
        <taxon>Spermatophyta</taxon>
        <taxon>Magnoliopsida</taxon>
        <taxon>Liliopsida</taxon>
        <taxon>Poales</taxon>
        <taxon>Poaceae</taxon>
        <taxon>PACMAD clade</taxon>
        <taxon>Arundinoideae</taxon>
        <taxon>Arundineae</taxon>
        <taxon>Arundo</taxon>
    </lineage>
</organism>
<protein>
    <submittedName>
        <fullName evidence="1">Uncharacterized protein</fullName>
    </submittedName>
</protein>
<evidence type="ECO:0000313" key="1">
    <source>
        <dbReference type="EMBL" id="JAD56072.1"/>
    </source>
</evidence>
<reference evidence="1" key="2">
    <citation type="journal article" date="2015" name="Data Brief">
        <title>Shoot transcriptome of the giant reed, Arundo donax.</title>
        <authorList>
            <person name="Barrero R.A."/>
            <person name="Guerrero F.D."/>
            <person name="Moolhuijzen P."/>
            <person name="Goolsby J.A."/>
            <person name="Tidwell J."/>
            <person name="Bellgard S.E."/>
            <person name="Bellgard M.I."/>
        </authorList>
    </citation>
    <scope>NUCLEOTIDE SEQUENCE</scope>
    <source>
        <tissue evidence="1">Shoot tissue taken approximately 20 cm above the soil surface</tissue>
    </source>
</reference>
<proteinExistence type="predicted"/>
<name>A0A0A9B9V7_ARUDO</name>